<evidence type="ECO:0000313" key="3">
    <source>
        <dbReference type="Proteomes" id="UP000014601"/>
    </source>
</evidence>
<dbReference type="AlphaFoldDB" id="S4I8H0"/>
<feature type="compositionally biased region" description="Basic and acidic residues" evidence="1">
    <location>
        <begin position="8"/>
        <end position="21"/>
    </location>
</feature>
<evidence type="ECO:0000313" key="2">
    <source>
        <dbReference type="EMBL" id="EPI50830.1"/>
    </source>
</evidence>
<reference evidence="2 3" key="1">
    <citation type="submission" date="2013-06" db="EMBL/GenBank/DDBJ databases">
        <authorList>
            <person name="Weinstock G."/>
            <person name="Sodergren E."/>
            <person name="Lobos E.A."/>
            <person name="Fulton L."/>
            <person name="Fulton R."/>
            <person name="Courtney L."/>
            <person name="Fronick C."/>
            <person name="O'Laughlin M."/>
            <person name="Godfrey J."/>
            <person name="Wilson R.M."/>
            <person name="Miner T."/>
            <person name="Farmer C."/>
            <person name="Delehaunty K."/>
            <person name="Cordes M."/>
            <person name="Minx P."/>
            <person name="Tomlinson C."/>
            <person name="Chen J."/>
            <person name="Wollam A."/>
            <person name="Pepin K.H."/>
            <person name="Bhonagiri V."/>
            <person name="Zhang X."/>
            <person name="Warren W."/>
            <person name="Mitreva M."/>
            <person name="Mardis E.R."/>
            <person name="Wilson R.K."/>
        </authorList>
    </citation>
    <scope>NUCLEOTIDE SEQUENCE [LARGE SCALE GENOMIC DNA]</scope>
    <source>
        <strain evidence="2 3">JCP7719</strain>
    </source>
</reference>
<feature type="region of interest" description="Disordered" evidence="1">
    <location>
        <begin position="34"/>
        <end position="54"/>
    </location>
</feature>
<accession>S4I8H0</accession>
<sequence>MGDLADGGELKSTSKEAHHLGEPLVYKNNLADSSAQHPRCNGKSLKYPSNVIGI</sequence>
<organism evidence="2 3">
    <name type="scientific">Gardnerella pickettii JCP7719</name>
    <dbReference type="NCBI Taxonomy" id="1261061"/>
    <lineage>
        <taxon>Bacteria</taxon>
        <taxon>Bacillati</taxon>
        <taxon>Actinomycetota</taxon>
        <taxon>Actinomycetes</taxon>
        <taxon>Bifidobacteriales</taxon>
        <taxon>Bifidobacteriaceae</taxon>
        <taxon>Gardnerella</taxon>
        <taxon>Gardnerella pickettii</taxon>
    </lineage>
</organism>
<dbReference type="HOGENOM" id="CLU_2990231_0_0_11"/>
<name>S4I8H0_9BIFI</name>
<protein>
    <submittedName>
        <fullName evidence="2">Uncharacterized protein</fullName>
    </submittedName>
</protein>
<comment type="caution">
    <text evidence="2">The sequence shown here is derived from an EMBL/GenBank/DDBJ whole genome shotgun (WGS) entry which is preliminary data.</text>
</comment>
<dbReference type="EMBL" id="ATJO01000050">
    <property type="protein sequence ID" value="EPI50830.1"/>
    <property type="molecule type" value="Genomic_DNA"/>
</dbReference>
<dbReference type="PATRIC" id="fig|1261061.4.peg.578"/>
<feature type="region of interest" description="Disordered" evidence="1">
    <location>
        <begin position="1"/>
        <end position="21"/>
    </location>
</feature>
<dbReference type="Proteomes" id="UP000014601">
    <property type="component" value="Unassembled WGS sequence"/>
</dbReference>
<proteinExistence type="predicted"/>
<evidence type="ECO:0000256" key="1">
    <source>
        <dbReference type="SAM" id="MobiDB-lite"/>
    </source>
</evidence>
<gene>
    <name evidence="2" type="ORF">HMPREF1576_00659</name>
</gene>